<sequence>MHENHYFSNTPVHLKWICVERARINEPIKSIGDILLFTKHPYAQAKKNRKMIIGQGYGTTVMDISKLQIEIM</sequence>
<name>A0A3B0CBT4_9FLAO</name>
<organism evidence="1 2">
    <name type="scientific">Ulvibacterium marinum</name>
    <dbReference type="NCBI Taxonomy" id="2419782"/>
    <lineage>
        <taxon>Bacteria</taxon>
        <taxon>Pseudomonadati</taxon>
        <taxon>Bacteroidota</taxon>
        <taxon>Flavobacteriia</taxon>
        <taxon>Flavobacteriales</taxon>
        <taxon>Flavobacteriaceae</taxon>
        <taxon>Ulvibacterium</taxon>
    </lineage>
</organism>
<comment type="caution">
    <text evidence="1">The sequence shown here is derived from an EMBL/GenBank/DDBJ whole genome shotgun (WGS) entry which is preliminary data.</text>
</comment>
<proteinExistence type="predicted"/>
<accession>A0A3B0CBT4</accession>
<protein>
    <submittedName>
        <fullName evidence="1">Uncharacterized protein</fullName>
    </submittedName>
</protein>
<dbReference type="AlphaFoldDB" id="A0A3B0CBT4"/>
<gene>
    <name evidence="1" type="ORF">D7Z94_08960</name>
</gene>
<evidence type="ECO:0000313" key="2">
    <source>
        <dbReference type="Proteomes" id="UP000276603"/>
    </source>
</evidence>
<reference evidence="1 2" key="1">
    <citation type="submission" date="2018-10" db="EMBL/GenBank/DDBJ databases">
        <title>Ulvibacterium marinum gen. nov., sp. nov., a novel marine bacterium of the family Flavobacteriaceae, isolated from a culture of the green alga Ulva prolifera.</title>
        <authorList>
            <person name="Zhang Z."/>
        </authorList>
    </citation>
    <scope>NUCLEOTIDE SEQUENCE [LARGE SCALE GENOMIC DNA]</scope>
    <source>
        <strain evidence="1 2">CCMM003</strain>
    </source>
</reference>
<dbReference type="EMBL" id="RBCJ01000002">
    <property type="protein sequence ID" value="RKN81067.1"/>
    <property type="molecule type" value="Genomic_DNA"/>
</dbReference>
<evidence type="ECO:0000313" key="1">
    <source>
        <dbReference type="EMBL" id="RKN81067.1"/>
    </source>
</evidence>
<dbReference type="Proteomes" id="UP000276603">
    <property type="component" value="Unassembled WGS sequence"/>
</dbReference>
<keyword evidence="2" id="KW-1185">Reference proteome</keyword>